<evidence type="ECO:0000256" key="1">
    <source>
        <dbReference type="ARBA" id="ARBA00022741"/>
    </source>
</evidence>
<feature type="region of interest" description="Disordered" evidence="3">
    <location>
        <begin position="361"/>
        <end position="382"/>
    </location>
</feature>
<feature type="domain" description="Protein kinase" evidence="4">
    <location>
        <begin position="13"/>
        <end position="296"/>
    </location>
</feature>
<dbReference type="RefSeq" id="XP_015663676.1">
    <property type="nucleotide sequence ID" value="XM_015798156.1"/>
</dbReference>
<evidence type="ECO:0000313" key="6">
    <source>
        <dbReference type="Proteomes" id="UP000037923"/>
    </source>
</evidence>
<keyword evidence="2" id="KW-0067">ATP-binding</keyword>
<reference evidence="5 6" key="1">
    <citation type="submission" date="2015-07" db="EMBL/GenBank/DDBJ databases">
        <title>High-quality genome of monoxenous trypanosomatid Leptomonas pyrrhocoris.</title>
        <authorList>
            <person name="Flegontov P."/>
            <person name="Butenko A."/>
            <person name="Firsov S."/>
            <person name="Vlcek C."/>
            <person name="Logacheva M.D."/>
            <person name="Field M."/>
            <person name="Filatov D."/>
            <person name="Flegontova O."/>
            <person name="Gerasimov E."/>
            <person name="Jackson A.P."/>
            <person name="Kelly S."/>
            <person name="Opperdoes F."/>
            <person name="O'Reilly A."/>
            <person name="Votypka J."/>
            <person name="Yurchenko V."/>
            <person name="Lukes J."/>
        </authorList>
    </citation>
    <scope>NUCLEOTIDE SEQUENCE [LARGE SCALE GENOMIC DNA]</scope>
    <source>
        <strain evidence="5">H10</strain>
    </source>
</reference>
<dbReference type="InterPro" id="IPR011009">
    <property type="entry name" value="Kinase-like_dom_sf"/>
</dbReference>
<feature type="compositionally biased region" description="Basic and acidic residues" evidence="3">
    <location>
        <begin position="792"/>
        <end position="806"/>
    </location>
</feature>
<feature type="compositionally biased region" description="Low complexity" evidence="3">
    <location>
        <begin position="419"/>
        <end position="430"/>
    </location>
</feature>
<dbReference type="OrthoDB" id="40902at2759"/>
<evidence type="ECO:0000256" key="3">
    <source>
        <dbReference type="SAM" id="MobiDB-lite"/>
    </source>
</evidence>
<feature type="compositionally biased region" description="Polar residues" evidence="3">
    <location>
        <begin position="361"/>
        <end position="375"/>
    </location>
</feature>
<feature type="region of interest" description="Disordered" evidence="3">
    <location>
        <begin position="779"/>
        <end position="822"/>
    </location>
</feature>
<dbReference type="EMBL" id="LGTL01000002">
    <property type="protein sequence ID" value="KPA85237.1"/>
    <property type="molecule type" value="Genomic_DNA"/>
</dbReference>
<feature type="compositionally biased region" description="Polar residues" evidence="3">
    <location>
        <begin position="735"/>
        <end position="749"/>
    </location>
</feature>
<feature type="compositionally biased region" description="Low complexity" evidence="3">
    <location>
        <begin position="673"/>
        <end position="684"/>
    </location>
</feature>
<dbReference type="GO" id="GO:0005737">
    <property type="term" value="C:cytoplasm"/>
    <property type="evidence" value="ECO:0007669"/>
    <property type="project" value="TreeGrafter"/>
</dbReference>
<feature type="compositionally biased region" description="Basic and acidic residues" evidence="3">
    <location>
        <begin position="599"/>
        <end position="609"/>
    </location>
</feature>
<keyword evidence="6" id="KW-1185">Reference proteome</keyword>
<evidence type="ECO:0000256" key="2">
    <source>
        <dbReference type="ARBA" id="ARBA00022840"/>
    </source>
</evidence>
<dbReference type="GeneID" id="26901884"/>
<dbReference type="InterPro" id="IPR000719">
    <property type="entry name" value="Prot_kinase_dom"/>
</dbReference>
<sequence>MESGKVIGDKVQYRLDGSLAVGAFSTVYRCTELSSGRSYAMKIVDKNVASDNHMKEALIREVNALEVVGSSPYVTKLVDKMVSRHNYYLVMELAGGGTLLDLIREQRQELKVRQASLSIGRDMSDSLRSAVPTVMQYDRVQHFFKQLLLALSALHDRDVVHRDVKPENILLNKRRTRLVLSDFGFACHAPPGAELHRACGTLRYCAPELLRENPRYDGRKVDVWAAGVTLYVMLFGGHPFRCANQDPDNLLEVITTTRFRIPRPIPAEVEDMLHHMLCVDPVARWSVRQLLQHPWMAALRVDLRSTSVRSASASTHNFAVTAPAQYPLHDSSDAIAQSLSEDCPPIDAIPSDEEIVDDGFYQSSSANSTPMQSGDNVEGVNLKPGEDVAARTAASLLVSPTASSAERAPPRCELLRQGSVSTSMVSIDSSADGDDERRGDGHHGDADGTAHVHGVARDVNAALTEGARRSSSDAGSSVSTNNTLRDDDQLSYWWMRYVYGLFLTTRIVARFVGFFALCVVAVAVRVVLRRDLVDLPLPEVVRNYVAFLLSTPLRRSHLTQHGQQQRHVSQRPLAPHSHIMTGATPLSSTSPASHPRHGREHETCRKADTHPSGNTGMPSIPGSGLRHYVRAVDQLMRDSFVGNAVLEHNASLADLQAPLALLGRELSDGSFTSSPAAPSLATIAPSPPSSAQPAMTAEARAWSAAPSTDAPRDGEADRIAADRSNVDGSRRGSLCNATGQPTEEASATKVQEDTTVTQTEDTAVVLTNTSPLVSLVATASSPNLEDAQSETAEGRASEFSKNDGKHYASQARATDTTESGDSIEERSADLAGHPCMFSPITPLPRTFPDHRRHSEGLPCCGQRDCHEVTSRKCTVVLKEH</sequence>
<dbReference type="Gene3D" id="1.10.510.10">
    <property type="entry name" value="Transferase(Phosphotransferase) domain 1"/>
    <property type="match status" value="1"/>
</dbReference>
<keyword evidence="5" id="KW-0418">Kinase</keyword>
<dbReference type="PROSITE" id="PS50011">
    <property type="entry name" value="PROTEIN_KINASE_DOM"/>
    <property type="match status" value="1"/>
</dbReference>
<gene>
    <name evidence="5" type="ORF">ABB37_01589</name>
</gene>
<dbReference type="Pfam" id="PF00069">
    <property type="entry name" value="Pkinase"/>
    <property type="match status" value="1"/>
</dbReference>
<feature type="compositionally biased region" description="Polar residues" evidence="3">
    <location>
        <begin position="811"/>
        <end position="820"/>
    </location>
</feature>
<dbReference type="PANTHER" id="PTHR24346">
    <property type="entry name" value="MAP/MICROTUBULE AFFINITY-REGULATING KINASE"/>
    <property type="match status" value="1"/>
</dbReference>
<dbReference type="OMA" id="HNYYLVM"/>
<proteinExistence type="predicted"/>
<dbReference type="GO" id="GO:0005524">
    <property type="term" value="F:ATP binding"/>
    <property type="evidence" value="ECO:0007669"/>
    <property type="project" value="UniProtKB-KW"/>
</dbReference>
<dbReference type="SMART" id="SM00220">
    <property type="entry name" value="S_TKc"/>
    <property type="match status" value="1"/>
</dbReference>
<organism evidence="5 6">
    <name type="scientific">Leptomonas pyrrhocoris</name>
    <name type="common">Firebug parasite</name>
    <dbReference type="NCBI Taxonomy" id="157538"/>
    <lineage>
        <taxon>Eukaryota</taxon>
        <taxon>Discoba</taxon>
        <taxon>Euglenozoa</taxon>
        <taxon>Kinetoplastea</taxon>
        <taxon>Metakinetoplastina</taxon>
        <taxon>Trypanosomatida</taxon>
        <taxon>Trypanosomatidae</taxon>
        <taxon>Leishmaniinae</taxon>
        <taxon>Leptomonas</taxon>
    </lineage>
</organism>
<protein>
    <submittedName>
        <fullName evidence="5">Protein kinase putativephosphorylase kinase-like protein</fullName>
    </submittedName>
</protein>
<dbReference type="Proteomes" id="UP000037923">
    <property type="component" value="Unassembled WGS sequence"/>
</dbReference>
<dbReference type="SUPFAM" id="SSF56112">
    <property type="entry name" value="Protein kinase-like (PK-like)"/>
    <property type="match status" value="1"/>
</dbReference>
<feature type="region of interest" description="Disordered" evidence="3">
    <location>
        <begin position="558"/>
        <end position="623"/>
    </location>
</feature>
<dbReference type="AlphaFoldDB" id="A0A0M9G926"/>
<dbReference type="PROSITE" id="PS00108">
    <property type="entry name" value="PROTEIN_KINASE_ST"/>
    <property type="match status" value="1"/>
</dbReference>
<dbReference type="GO" id="GO:0035556">
    <property type="term" value="P:intracellular signal transduction"/>
    <property type="evidence" value="ECO:0007669"/>
    <property type="project" value="TreeGrafter"/>
</dbReference>
<feature type="region of interest" description="Disordered" evidence="3">
    <location>
        <begin position="418"/>
        <end position="450"/>
    </location>
</feature>
<dbReference type="InterPro" id="IPR008271">
    <property type="entry name" value="Ser/Thr_kinase_AS"/>
</dbReference>
<dbReference type="VEuPathDB" id="TriTrypDB:LpyrH10_02_5630"/>
<evidence type="ECO:0000313" key="5">
    <source>
        <dbReference type="EMBL" id="KPA85237.1"/>
    </source>
</evidence>
<evidence type="ECO:0000259" key="4">
    <source>
        <dbReference type="PROSITE" id="PS50011"/>
    </source>
</evidence>
<feature type="region of interest" description="Disordered" evidence="3">
    <location>
        <begin position="668"/>
        <end position="756"/>
    </location>
</feature>
<comment type="caution">
    <text evidence="5">The sequence shown here is derived from an EMBL/GenBank/DDBJ whole genome shotgun (WGS) entry which is preliminary data.</text>
</comment>
<name>A0A0M9G926_LEPPY</name>
<dbReference type="PANTHER" id="PTHR24346:SF30">
    <property type="entry name" value="MATERNAL EMBRYONIC LEUCINE ZIPPER KINASE"/>
    <property type="match status" value="1"/>
</dbReference>
<keyword evidence="5" id="KW-0808">Transferase</keyword>
<accession>A0A0M9G926</accession>
<dbReference type="GO" id="GO:0004674">
    <property type="term" value="F:protein serine/threonine kinase activity"/>
    <property type="evidence" value="ECO:0007669"/>
    <property type="project" value="TreeGrafter"/>
</dbReference>
<keyword evidence="1" id="KW-0547">Nucleotide-binding</keyword>
<feature type="compositionally biased region" description="Basic and acidic residues" evidence="3">
    <location>
        <begin position="435"/>
        <end position="450"/>
    </location>
</feature>
<feature type="compositionally biased region" description="Basic and acidic residues" evidence="3">
    <location>
        <begin position="710"/>
        <end position="730"/>
    </location>
</feature>